<evidence type="ECO:0000259" key="2">
    <source>
        <dbReference type="Pfam" id="PF04892"/>
    </source>
</evidence>
<dbReference type="InterPro" id="IPR006976">
    <property type="entry name" value="VanZ-like"/>
</dbReference>
<dbReference type="PATRIC" id="fig|745776.4.peg.2516"/>
<dbReference type="eggNOG" id="COG5652">
    <property type="taxonomic scope" value="Bacteria"/>
</dbReference>
<dbReference type="HOGENOM" id="CLU_2092784_0_0_0"/>
<feature type="region of interest" description="Disordered" evidence="1">
    <location>
        <begin position="93"/>
        <end position="116"/>
    </location>
</feature>
<organism evidence="3 4">
    <name type="scientific">Deinococcus gobiensis (strain DSM 21396 / JCM 16679 / CGMCC 1.7299 / I-0)</name>
    <dbReference type="NCBI Taxonomy" id="745776"/>
    <lineage>
        <taxon>Bacteria</taxon>
        <taxon>Thermotogati</taxon>
        <taxon>Deinococcota</taxon>
        <taxon>Deinococci</taxon>
        <taxon>Deinococcales</taxon>
        <taxon>Deinococcaceae</taxon>
        <taxon>Deinococcus</taxon>
    </lineage>
</organism>
<dbReference type="NCBIfam" id="NF037970">
    <property type="entry name" value="vanZ_1"/>
    <property type="match status" value="1"/>
</dbReference>
<reference evidence="3 4" key="1">
    <citation type="journal article" date="2012" name="PLoS ONE">
        <title>Genome sequence and transcriptome analysis of the radioresistant bacterium Deinococcus gobiensis: insights into the extreme environmental adaptations.</title>
        <authorList>
            <person name="Yuan M."/>
            <person name="Chen M."/>
            <person name="Zhang W."/>
            <person name="Lu W."/>
            <person name="Wang J."/>
            <person name="Yang M."/>
            <person name="Zhao P."/>
            <person name="Tang R."/>
            <person name="Li X."/>
            <person name="Hao Y."/>
            <person name="Zhou Z."/>
            <person name="Zhan Y."/>
            <person name="Yu H."/>
            <person name="Teng C."/>
            <person name="Yan Y."/>
            <person name="Ping S."/>
            <person name="Wang Y."/>
            <person name="Lin M."/>
        </authorList>
    </citation>
    <scope>NUCLEOTIDE SEQUENCE [LARGE SCALE GENOMIC DNA]</scope>
    <source>
        <strain evidence="3 4">I-0</strain>
    </source>
</reference>
<proteinExistence type="predicted"/>
<feature type="compositionally biased region" description="Basic and acidic residues" evidence="1">
    <location>
        <begin position="105"/>
        <end position="116"/>
    </location>
</feature>
<accession>H8GRY6</accession>
<dbReference type="STRING" id="745776.DGo_CA2450"/>
<dbReference type="AlphaFoldDB" id="H8GRY6"/>
<dbReference type="EMBL" id="CP002191">
    <property type="protein sequence ID" value="AFD26377.1"/>
    <property type="molecule type" value="Genomic_DNA"/>
</dbReference>
<dbReference type="Pfam" id="PF04892">
    <property type="entry name" value="VanZ"/>
    <property type="match status" value="1"/>
</dbReference>
<protein>
    <submittedName>
        <fullName evidence="3">Putative VanZ like family protein</fullName>
    </submittedName>
</protein>
<keyword evidence="4" id="KW-1185">Reference proteome</keyword>
<evidence type="ECO:0000313" key="4">
    <source>
        <dbReference type="Proteomes" id="UP000007575"/>
    </source>
</evidence>
<evidence type="ECO:0000256" key="1">
    <source>
        <dbReference type="SAM" id="MobiDB-lite"/>
    </source>
</evidence>
<evidence type="ECO:0000313" key="3">
    <source>
        <dbReference type="EMBL" id="AFD26377.1"/>
    </source>
</evidence>
<feature type="domain" description="VanZ-like" evidence="2">
    <location>
        <begin position="21"/>
        <end position="85"/>
    </location>
</feature>
<dbReference type="KEGG" id="dgo:DGo_CA2450"/>
<name>H8GRY6_DEIGI</name>
<sequence length="116" mass="12380">MLSSSADTPGPPLHHPLDWAAHFLSYLALGYALGRATGRPTLAWLLAAWWGAGDEIHQAFVPGREAGIGDWWFDLAGSGLGTWLAGRACLKRSARRSGRSGEGPGARETRQDGNRG</sequence>
<gene>
    <name evidence="3" type="ordered locus">DGo_CA2450</name>
</gene>
<dbReference type="Proteomes" id="UP000007575">
    <property type="component" value="Chromosome"/>
</dbReference>